<dbReference type="OrthoDB" id="166803at2759"/>
<keyword evidence="1" id="KW-0472">Membrane</keyword>
<feature type="transmembrane region" description="Helical" evidence="1">
    <location>
        <begin position="126"/>
        <end position="148"/>
    </location>
</feature>
<sequence length="368" mass="39438">MLLQPMNMHRTLSLKPGTDLCPTRLHHSSRYITTASYSIPKNSYRYNVEAPLDTAPSTSSTPSTYEPALARNKYPKKYVFDKQAVISASVALVASQLLLPGPGHCEEALTGSAFIAFKEFLDYVQALGPAGPAVFVAAVMVFEMVPLFPTQPLSLAGGLLFGPVQGALGVLLGVTLAAINAFWISRGIGRKLAERVIKMEMGEGGGDGSSSQNAVAMKLEEVKRSIESGGVWQQLTAITLLRLTPVVPFSASNYVLGLTPVKLESFIGGTVLGMSAWSLVYASLGAASRKLLDKGEDMATLFADLSEKAGAYSVTAIKVSVVVGLGLGVFFWLSSRAQKNEELKKSEEALETERLRSEAEEKILQESK</sequence>
<dbReference type="AlphaFoldDB" id="A0A250WZ32"/>
<dbReference type="EMBL" id="BEGY01000014">
    <property type="protein sequence ID" value="GAX75872.1"/>
    <property type="molecule type" value="Genomic_DNA"/>
</dbReference>
<evidence type="ECO:0000256" key="1">
    <source>
        <dbReference type="SAM" id="Phobius"/>
    </source>
</evidence>
<comment type="caution">
    <text evidence="3">The sequence shown here is derived from an EMBL/GenBank/DDBJ whole genome shotgun (WGS) entry which is preliminary data.</text>
</comment>
<keyword evidence="4" id="KW-1185">Reference proteome</keyword>
<keyword evidence="1" id="KW-0812">Transmembrane</keyword>
<dbReference type="Pfam" id="PF09335">
    <property type="entry name" value="VTT_dom"/>
    <property type="match status" value="1"/>
</dbReference>
<dbReference type="PANTHER" id="PTHR46826">
    <property type="match status" value="1"/>
</dbReference>
<proteinExistence type="predicted"/>
<dbReference type="STRING" id="1157962.A0A250WZ32"/>
<dbReference type="InterPro" id="IPR053240">
    <property type="entry name" value="VTT_domain"/>
</dbReference>
<evidence type="ECO:0000259" key="2">
    <source>
        <dbReference type="Pfam" id="PF09335"/>
    </source>
</evidence>
<accession>A0A250WZ32</accession>
<keyword evidence="1" id="KW-1133">Transmembrane helix</keyword>
<evidence type="ECO:0000313" key="3">
    <source>
        <dbReference type="EMBL" id="GAX75872.1"/>
    </source>
</evidence>
<dbReference type="InterPro" id="IPR032816">
    <property type="entry name" value="VTT_dom"/>
</dbReference>
<name>A0A250WZ32_9CHLO</name>
<feature type="transmembrane region" description="Helical" evidence="1">
    <location>
        <begin position="160"/>
        <end position="183"/>
    </location>
</feature>
<dbReference type="PANTHER" id="PTHR46826:SF1">
    <property type="entry name" value="TVP38_TMEM64 FAMILY MEMBRANE PROTEIN YDJX"/>
    <property type="match status" value="1"/>
</dbReference>
<organism evidence="3 4">
    <name type="scientific">Chlamydomonas eustigma</name>
    <dbReference type="NCBI Taxonomy" id="1157962"/>
    <lineage>
        <taxon>Eukaryota</taxon>
        <taxon>Viridiplantae</taxon>
        <taxon>Chlorophyta</taxon>
        <taxon>core chlorophytes</taxon>
        <taxon>Chlorophyceae</taxon>
        <taxon>CS clade</taxon>
        <taxon>Chlamydomonadales</taxon>
        <taxon>Chlamydomonadaceae</taxon>
        <taxon>Chlamydomonas</taxon>
    </lineage>
</organism>
<evidence type="ECO:0000313" key="4">
    <source>
        <dbReference type="Proteomes" id="UP000232323"/>
    </source>
</evidence>
<feature type="domain" description="VTT" evidence="2">
    <location>
        <begin position="148"/>
        <end position="286"/>
    </location>
</feature>
<feature type="transmembrane region" description="Helical" evidence="1">
    <location>
        <begin position="266"/>
        <end position="289"/>
    </location>
</feature>
<protein>
    <recommendedName>
        <fullName evidence="2">VTT domain-containing protein</fullName>
    </recommendedName>
</protein>
<feature type="transmembrane region" description="Helical" evidence="1">
    <location>
        <begin position="309"/>
        <end position="333"/>
    </location>
</feature>
<gene>
    <name evidence="3" type="ORF">CEUSTIGMA_g3315.t1</name>
</gene>
<reference evidence="3 4" key="1">
    <citation type="submission" date="2017-08" db="EMBL/GenBank/DDBJ databases">
        <title>Acidophilic green algal genome provides insights into adaptation to an acidic environment.</title>
        <authorList>
            <person name="Hirooka S."/>
            <person name="Hirose Y."/>
            <person name="Kanesaki Y."/>
            <person name="Higuchi S."/>
            <person name="Fujiwara T."/>
            <person name="Onuma R."/>
            <person name="Era A."/>
            <person name="Ohbayashi R."/>
            <person name="Uzuka A."/>
            <person name="Nozaki H."/>
            <person name="Yoshikawa H."/>
            <person name="Miyagishima S.Y."/>
        </authorList>
    </citation>
    <scope>NUCLEOTIDE SEQUENCE [LARGE SCALE GENOMIC DNA]</scope>
    <source>
        <strain evidence="3 4">NIES-2499</strain>
    </source>
</reference>
<dbReference type="Proteomes" id="UP000232323">
    <property type="component" value="Unassembled WGS sequence"/>
</dbReference>